<dbReference type="InterPro" id="IPR008927">
    <property type="entry name" value="6-PGluconate_DH-like_C_sf"/>
</dbReference>
<dbReference type="SUPFAM" id="SSF48179">
    <property type="entry name" value="6-phosphogluconate dehydrogenase C-terminal domain-like"/>
    <property type="match status" value="1"/>
</dbReference>
<accession>A0ABQ0PW61</accession>
<evidence type="ECO:0000256" key="1">
    <source>
        <dbReference type="ARBA" id="ARBA00023002"/>
    </source>
</evidence>
<dbReference type="PROSITE" id="PS51176">
    <property type="entry name" value="PDH_ADH"/>
    <property type="match status" value="1"/>
</dbReference>
<dbReference type="InterPro" id="IPR046825">
    <property type="entry name" value="PDH_C"/>
</dbReference>
<dbReference type="InterPro" id="IPR003099">
    <property type="entry name" value="Prephen_DH"/>
</dbReference>
<evidence type="ECO:0000313" key="3">
    <source>
        <dbReference type="EMBL" id="GBQ83154.1"/>
    </source>
</evidence>
<dbReference type="Proteomes" id="UP001062776">
    <property type="component" value="Unassembled WGS sequence"/>
</dbReference>
<protein>
    <submittedName>
        <fullName evidence="3">Cyclohexadienyl/arogenate/prephenate dehydrogenase</fullName>
    </submittedName>
</protein>
<name>A0ABQ0PW61_9PROT</name>
<dbReference type="InterPro" id="IPR036291">
    <property type="entry name" value="NAD(P)-bd_dom_sf"/>
</dbReference>
<evidence type="ECO:0000313" key="4">
    <source>
        <dbReference type="Proteomes" id="UP001062776"/>
    </source>
</evidence>
<dbReference type="Pfam" id="PF20463">
    <property type="entry name" value="PDH_C"/>
    <property type="match status" value="1"/>
</dbReference>
<keyword evidence="4" id="KW-1185">Reference proteome</keyword>
<dbReference type="PANTHER" id="PTHR21363">
    <property type="entry name" value="PREPHENATE DEHYDROGENASE"/>
    <property type="match status" value="1"/>
</dbReference>
<dbReference type="Pfam" id="PF02153">
    <property type="entry name" value="PDH_N"/>
    <property type="match status" value="1"/>
</dbReference>
<keyword evidence="1" id="KW-0560">Oxidoreductase</keyword>
<evidence type="ECO:0000259" key="2">
    <source>
        <dbReference type="PROSITE" id="PS51176"/>
    </source>
</evidence>
<gene>
    <name evidence="3" type="ORF">AA0535_0174</name>
</gene>
<comment type="caution">
    <text evidence="3">The sequence shown here is derived from an EMBL/GenBank/DDBJ whole genome shotgun (WGS) entry which is preliminary data.</text>
</comment>
<dbReference type="InterPro" id="IPR046826">
    <property type="entry name" value="PDH_N"/>
</dbReference>
<organism evidence="3 4">
    <name type="scientific">Asaia krungthepensis NRIC 0535</name>
    <dbReference type="NCBI Taxonomy" id="1307925"/>
    <lineage>
        <taxon>Bacteria</taxon>
        <taxon>Pseudomonadati</taxon>
        <taxon>Pseudomonadota</taxon>
        <taxon>Alphaproteobacteria</taxon>
        <taxon>Acetobacterales</taxon>
        <taxon>Acetobacteraceae</taxon>
        <taxon>Asaia</taxon>
    </lineage>
</organism>
<dbReference type="Gene3D" id="3.40.50.720">
    <property type="entry name" value="NAD(P)-binding Rossmann-like Domain"/>
    <property type="match status" value="1"/>
</dbReference>
<proteinExistence type="predicted"/>
<dbReference type="InterPro" id="IPR050812">
    <property type="entry name" value="Preph/Arog_dehydrog"/>
</dbReference>
<sequence length="295" mass="31978">MTDPLFGTLCVIGPGLIGSSVLRRLRAHPELVSHLVVADRDPGVLERVRDLDLGDIVTDDLSAAVRDADCVMLCVPVGAIAPIAEAIMPHLKPGAILTDVGSTRRSVVDALTPHLRGDIAYVPAHPMAGTEHSGPDAGFATLFEDRWCLLTPAPDVPARAIDRIAAFWSAMGARIRVMDVDHHDTICAMVSHLPHLIAFTICGTADTLAEDMRSEVLDFAASGFRDFTRIAASDPTMWRDIFLNNSDALLSVLDRFSQDASAMAQAIRDGDEKTIVDTISRGRRIRRSLLENRQA</sequence>
<reference evidence="3" key="1">
    <citation type="submission" date="2013-04" db="EMBL/GenBank/DDBJ databases">
        <title>The genome sequencing project of 58 acetic acid bacteria.</title>
        <authorList>
            <person name="Okamoto-Kainuma A."/>
            <person name="Ishikawa M."/>
            <person name="Umino S."/>
            <person name="Koizumi Y."/>
            <person name="Shiwa Y."/>
            <person name="Yoshikawa H."/>
            <person name="Matsutani M."/>
            <person name="Matsushita K."/>
        </authorList>
    </citation>
    <scope>NUCLEOTIDE SEQUENCE</scope>
    <source>
        <strain evidence="3">NRIC 0535</strain>
    </source>
</reference>
<dbReference type="Gene3D" id="1.10.3660.10">
    <property type="entry name" value="6-phosphogluconate dehydrogenase C-terminal like domain"/>
    <property type="match status" value="1"/>
</dbReference>
<dbReference type="EMBL" id="BAPV01000002">
    <property type="protein sequence ID" value="GBQ83154.1"/>
    <property type="molecule type" value="Genomic_DNA"/>
</dbReference>
<dbReference type="RefSeq" id="WP_264813987.1">
    <property type="nucleotide sequence ID" value="NZ_BAPV01000002.1"/>
</dbReference>
<feature type="domain" description="Prephenate/arogenate dehydrogenase" evidence="2">
    <location>
        <begin position="7"/>
        <end position="295"/>
    </location>
</feature>
<dbReference type="SUPFAM" id="SSF51735">
    <property type="entry name" value="NAD(P)-binding Rossmann-fold domains"/>
    <property type="match status" value="1"/>
</dbReference>
<dbReference type="PANTHER" id="PTHR21363:SF0">
    <property type="entry name" value="PREPHENATE DEHYDROGENASE [NADP(+)]"/>
    <property type="match status" value="1"/>
</dbReference>